<dbReference type="InterPro" id="IPR051414">
    <property type="entry name" value="Adenylate-forming_Reductase"/>
</dbReference>
<evidence type="ECO:0000313" key="5">
    <source>
        <dbReference type="Proteomes" id="UP000053593"/>
    </source>
</evidence>
<dbReference type="InterPro" id="IPR042099">
    <property type="entry name" value="ANL_N_sf"/>
</dbReference>
<dbReference type="EMBL" id="KN834762">
    <property type="protein sequence ID" value="KIK64020.1"/>
    <property type="molecule type" value="Genomic_DNA"/>
</dbReference>
<dbReference type="SUPFAM" id="SSF51735">
    <property type="entry name" value="NAD(P)-binding Rossmann-fold domains"/>
    <property type="match status" value="1"/>
</dbReference>
<dbReference type="GO" id="GO:0031177">
    <property type="term" value="F:phosphopantetheine binding"/>
    <property type="evidence" value="ECO:0007669"/>
    <property type="project" value="InterPro"/>
</dbReference>
<evidence type="ECO:0000256" key="2">
    <source>
        <dbReference type="ARBA" id="ARBA00022553"/>
    </source>
</evidence>
<dbReference type="AlphaFoldDB" id="A0A0D0BIV0"/>
<dbReference type="OrthoDB" id="429813at2759"/>
<feature type="domain" description="Polyketide synthase-like phosphopantetheine-binding" evidence="3">
    <location>
        <begin position="580"/>
        <end position="659"/>
    </location>
</feature>
<dbReference type="Pfam" id="PF07993">
    <property type="entry name" value="NAD_binding_4"/>
    <property type="match status" value="1"/>
</dbReference>
<accession>A0A0D0BIV0</accession>
<dbReference type="Gene3D" id="3.40.50.720">
    <property type="entry name" value="NAD(P)-binding Rossmann-like Domain"/>
    <property type="match status" value="1"/>
</dbReference>
<dbReference type="SUPFAM" id="SSF47336">
    <property type="entry name" value="ACP-like"/>
    <property type="match status" value="1"/>
</dbReference>
<dbReference type="InterPro" id="IPR013120">
    <property type="entry name" value="FAR_NAD-bd"/>
</dbReference>
<dbReference type="PANTHER" id="PTHR43439">
    <property type="entry name" value="PHENYLACETATE-COENZYME A LIGASE"/>
    <property type="match status" value="1"/>
</dbReference>
<keyword evidence="5" id="KW-1185">Reference proteome</keyword>
<gene>
    <name evidence="4" type="ORF">GYMLUDRAFT_40242</name>
</gene>
<dbReference type="SUPFAM" id="SSF56801">
    <property type="entry name" value="Acetyl-CoA synthetase-like"/>
    <property type="match status" value="1"/>
</dbReference>
<dbReference type="InterPro" id="IPR036291">
    <property type="entry name" value="NAD(P)-bd_dom_sf"/>
</dbReference>
<dbReference type="Proteomes" id="UP000053593">
    <property type="component" value="Unassembled WGS sequence"/>
</dbReference>
<dbReference type="Pfam" id="PF00501">
    <property type="entry name" value="AMP-binding"/>
    <property type="match status" value="1"/>
</dbReference>
<dbReference type="Gene3D" id="1.10.1200.10">
    <property type="entry name" value="ACP-like"/>
    <property type="match status" value="1"/>
</dbReference>
<evidence type="ECO:0000313" key="4">
    <source>
        <dbReference type="EMBL" id="KIK64020.1"/>
    </source>
</evidence>
<dbReference type="SMART" id="SM00823">
    <property type="entry name" value="PKS_PP"/>
    <property type="match status" value="1"/>
</dbReference>
<dbReference type="InterPro" id="IPR020845">
    <property type="entry name" value="AMP-binding_CS"/>
</dbReference>
<evidence type="ECO:0000256" key="1">
    <source>
        <dbReference type="ARBA" id="ARBA00022450"/>
    </source>
</evidence>
<organism evidence="4 5">
    <name type="scientific">Collybiopsis luxurians FD-317 M1</name>
    <dbReference type="NCBI Taxonomy" id="944289"/>
    <lineage>
        <taxon>Eukaryota</taxon>
        <taxon>Fungi</taxon>
        <taxon>Dikarya</taxon>
        <taxon>Basidiomycota</taxon>
        <taxon>Agaricomycotina</taxon>
        <taxon>Agaricomycetes</taxon>
        <taxon>Agaricomycetidae</taxon>
        <taxon>Agaricales</taxon>
        <taxon>Marasmiineae</taxon>
        <taxon>Omphalotaceae</taxon>
        <taxon>Collybiopsis</taxon>
        <taxon>Collybiopsis luxurians</taxon>
    </lineage>
</organism>
<protein>
    <recommendedName>
        <fullName evidence="3">Polyketide synthase-like phosphopantetheine-binding domain-containing protein</fullName>
    </recommendedName>
</protein>
<dbReference type="PANTHER" id="PTHR43439:SF2">
    <property type="entry name" value="ENZYME, PUTATIVE (JCVI)-RELATED"/>
    <property type="match status" value="1"/>
</dbReference>
<proteinExistence type="predicted"/>
<dbReference type="PROSITE" id="PS00455">
    <property type="entry name" value="AMP_BINDING"/>
    <property type="match status" value="1"/>
</dbReference>
<name>A0A0D0BIV0_9AGAR</name>
<dbReference type="HOGENOM" id="CLU_002220_1_0_1"/>
<dbReference type="InterPro" id="IPR000873">
    <property type="entry name" value="AMP-dep_synth/lig_dom"/>
</dbReference>
<dbReference type="Gene3D" id="3.40.50.12780">
    <property type="entry name" value="N-terminal domain of ligase-like"/>
    <property type="match status" value="1"/>
</dbReference>
<keyword evidence="2" id="KW-0597">Phosphoprotein</keyword>
<dbReference type="InterPro" id="IPR036736">
    <property type="entry name" value="ACP-like_sf"/>
</dbReference>
<dbReference type="Pfam" id="PF23562">
    <property type="entry name" value="AMP-binding_C_3"/>
    <property type="match status" value="1"/>
</dbReference>
<reference evidence="4 5" key="1">
    <citation type="submission" date="2014-04" db="EMBL/GenBank/DDBJ databases">
        <title>Evolutionary Origins and Diversification of the Mycorrhizal Mutualists.</title>
        <authorList>
            <consortium name="DOE Joint Genome Institute"/>
            <consortium name="Mycorrhizal Genomics Consortium"/>
            <person name="Kohler A."/>
            <person name="Kuo A."/>
            <person name="Nagy L.G."/>
            <person name="Floudas D."/>
            <person name="Copeland A."/>
            <person name="Barry K.W."/>
            <person name="Cichocki N."/>
            <person name="Veneault-Fourrey C."/>
            <person name="LaButti K."/>
            <person name="Lindquist E.A."/>
            <person name="Lipzen A."/>
            <person name="Lundell T."/>
            <person name="Morin E."/>
            <person name="Murat C."/>
            <person name="Riley R."/>
            <person name="Ohm R."/>
            <person name="Sun H."/>
            <person name="Tunlid A."/>
            <person name="Henrissat B."/>
            <person name="Grigoriev I.V."/>
            <person name="Hibbett D.S."/>
            <person name="Martin F."/>
        </authorList>
    </citation>
    <scope>NUCLEOTIDE SEQUENCE [LARGE SCALE GENOMIC DNA]</scope>
    <source>
        <strain evidence="4 5">FD-317 M1</strain>
    </source>
</reference>
<dbReference type="InterPro" id="IPR020806">
    <property type="entry name" value="PKS_PP-bd"/>
</dbReference>
<evidence type="ECO:0000259" key="3">
    <source>
        <dbReference type="SMART" id="SM00823"/>
    </source>
</evidence>
<keyword evidence="1" id="KW-0596">Phosphopantetheine</keyword>
<sequence>MSETVKPPLDRYITVPELLQFHAEHNPTRPLFVLGAESEDDVTEITYLEYIRSCHRVAHLVRPNRSGPDEAVVGLIGLLDNHVYQTIHLGIIQAGLVPMLISPRLTPVAVLNLLRVAGAHRLLITGHTLHELLQGIKDLAASSEPPYELSIEEVPAFHQIYPKHGTEKAEDPFEPYPWVSSFPAQNKTALYLHSSGSTGLPKAVPISHGNMLYTFHPCVGSYAKYKVPLRLGGMALPPFHLLAWTAHILVGLYAGAAVTLFPATVLTPDSVPVMATPEAALKCCKATRTNALACVPAMLQFYAQNPDHVRYLATLESVIFAGGPLAPATGDYLVASGVRLRAIYGSTEGGLPAYLDLEGKDGFEDWEWMNFGTDKPYIRWNPMGDGTSELHILCTDTYKPSLENLEDVPGYATSDLFTRHPTNPGLWKITGRADDVIIHSSGEKTVPLPMEHVVIQSPLIQGAVMFGRQRDQPGFLIEPTPENQIDVTNETEVSEFRNKIWPVIEQANDIAPAFSRVYKEMILITTASKPLPRAAKGTVMRKAAYKEYEKEIDQIYETVEANGGGGSVAPPSAWTSESLQEWILTQVQELTGHTPSISQDLFEKGLDSLSATILRLRIVSALRNSGDASVKAASQLINQNAIYTHPSIESLAQFVVGIIFNAGDVDESHEVVIERMIEQYSKDLDIAIQSVPNGTSSQGAQVVLLTGSTGNLGSQVLASLLEKDSVARVYTINRPSTKISTLDRHKERFQDKELDIDLLSSKKLTLLEGDTSQPHLGLSDEDYNELQRNITVIIHNAWRLDFNLGLSSFEPQIRGVRNLVDLARSSQHVSSLRFLFTSSIAAASSWTSLLGPCPEHIEPDPKFAVGSGYGESKYVSERILEKSGLHVSILRIGQISGGKPNGAWAISDWFPMMVKSSLPLGFLPEAHGVVSWAPMDAISEAISDVAFTTENLPLVVNLVHPYPVAWKSMIEAVRKAIIAAKGLDSGALPLLPLQEWANLLQKHSTGEKISVTELPASKILEFIQRQAQGDEIVSKAGNSSLEAAGLASFVTTNACRISARMRNLAPFDSSDAELWVQYWMQKGL</sequence>